<dbReference type="RefSeq" id="WP_138325286.1">
    <property type="nucleotide sequence ID" value="NZ_VCDI01000002.1"/>
</dbReference>
<dbReference type="InterPro" id="IPR023750">
    <property type="entry name" value="RbsD-like_sf"/>
</dbReference>
<dbReference type="GO" id="GO:0036373">
    <property type="term" value="F:L-fucose mutarotase activity"/>
    <property type="evidence" value="ECO:0007669"/>
    <property type="project" value="UniProtKB-EC"/>
</dbReference>
<dbReference type="EMBL" id="VCDI01000002">
    <property type="protein sequence ID" value="TLU73205.1"/>
    <property type="molecule type" value="Genomic_DNA"/>
</dbReference>
<dbReference type="AlphaFoldDB" id="A0A5R9J6H0"/>
<comment type="caution">
    <text evidence="4">The sequence shown here is derived from an EMBL/GenBank/DDBJ whole genome shotgun (WGS) entry which is preliminary data.</text>
</comment>
<dbReference type="Proteomes" id="UP000305654">
    <property type="component" value="Unassembled WGS sequence"/>
</dbReference>
<evidence type="ECO:0000256" key="2">
    <source>
        <dbReference type="ARBA" id="ARBA00023235"/>
    </source>
</evidence>
<evidence type="ECO:0000256" key="1">
    <source>
        <dbReference type="ARBA" id="ARBA00000223"/>
    </source>
</evidence>
<evidence type="ECO:0000313" key="5">
    <source>
        <dbReference type="Proteomes" id="UP000305654"/>
    </source>
</evidence>
<dbReference type="PANTHER" id="PTHR31690">
    <property type="entry name" value="FUCOSE MUTAROTASE"/>
    <property type="match status" value="1"/>
</dbReference>
<reference evidence="4 5" key="1">
    <citation type="submission" date="2019-05" db="EMBL/GenBank/DDBJ databases">
        <authorList>
            <person name="Pankratov T."/>
            <person name="Grouzdev D."/>
        </authorList>
    </citation>
    <scope>NUCLEOTIDE SEQUENCE [LARGE SCALE GENOMIC DNA]</scope>
    <source>
        <strain evidence="4 5">KEBCLARHB70R</strain>
    </source>
</reference>
<sequence>MLRGIDPLLTPGLLHTLAAMGHGDRIAIVDANFPGASNARLLHELPGIDAGAVLRAVLSLLPLDDFIPDPAVTMQVVGDADIVPEAVRDFATILAAHDGPRPASVERFAFYELAKSAFAIVQTGETRLYGNIILAKGVIKQF</sequence>
<evidence type="ECO:0000313" key="4">
    <source>
        <dbReference type="EMBL" id="TLU73205.1"/>
    </source>
</evidence>
<dbReference type="GO" id="GO:0042806">
    <property type="term" value="F:fucose binding"/>
    <property type="evidence" value="ECO:0007669"/>
    <property type="project" value="TreeGrafter"/>
</dbReference>
<accession>A0A5R9J6H0</accession>
<comment type="catalytic activity">
    <reaction evidence="3">
        <text>alpha-L-fucose = beta-L-fucose</text>
        <dbReference type="Rhea" id="RHEA:25580"/>
        <dbReference type="ChEBI" id="CHEBI:42548"/>
        <dbReference type="ChEBI" id="CHEBI:42589"/>
        <dbReference type="EC" id="5.1.3.29"/>
    </reaction>
</comment>
<protein>
    <submittedName>
        <fullName evidence="4">Ribose ABC transporter</fullName>
    </submittedName>
</protein>
<name>A0A5R9J6H0_9PROT</name>
<comment type="catalytic activity">
    <reaction evidence="1">
        <text>beta-D-ribopyranose = beta-D-ribofuranose</text>
        <dbReference type="Rhea" id="RHEA:25432"/>
        <dbReference type="ChEBI" id="CHEBI:27476"/>
        <dbReference type="ChEBI" id="CHEBI:47002"/>
        <dbReference type="EC" id="5.4.99.62"/>
    </reaction>
</comment>
<dbReference type="Pfam" id="PF05025">
    <property type="entry name" value="RbsD_FucU"/>
    <property type="match status" value="1"/>
</dbReference>
<dbReference type="PANTHER" id="PTHR31690:SF4">
    <property type="entry name" value="FUCOSE MUTAROTASE"/>
    <property type="match status" value="1"/>
</dbReference>
<dbReference type="Gene3D" id="3.40.1650.10">
    <property type="entry name" value="RbsD-like domain"/>
    <property type="match status" value="1"/>
</dbReference>
<dbReference type="OrthoDB" id="7947972at2"/>
<gene>
    <name evidence="4" type="ORF">FE263_07225</name>
</gene>
<dbReference type="GO" id="GO:0006004">
    <property type="term" value="P:fucose metabolic process"/>
    <property type="evidence" value="ECO:0007669"/>
    <property type="project" value="TreeGrafter"/>
</dbReference>
<organism evidence="4 5">
    <name type="scientific">Lichenicoccus roseus</name>
    <dbReference type="NCBI Taxonomy" id="2683649"/>
    <lineage>
        <taxon>Bacteria</taxon>
        <taxon>Pseudomonadati</taxon>
        <taxon>Pseudomonadota</taxon>
        <taxon>Alphaproteobacteria</taxon>
        <taxon>Acetobacterales</taxon>
        <taxon>Acetobacteraceae</taxon>
        <taxon>Lichenicoccus</taxon>
    </lineage>
</organism>
<proteinExistence type="predicted"/>
<dbReference type="SUPFAM" id="SSF102546">
    <property type="entry name" value="RbsD-like"/>
    <property type="match status" value="1"/>
</dbReference>
<evidence type="ECO:0000256" key="3">
    <source>
        <dbReference type="ARBA" id="ARBA00036324"/>
    </source>
</evidence>
<dbReference type="InterPro" id="IPR050443">
    <property type="entry name" value="RbsD/FucU_mutarotase"/>
</dbReference>
<dbReference type="InterPro" id="IPR007721">
    <property type="entry name" value="RbsD_FucU"/>
</dbReference>
<keyword evidence="5" id="KW-1185">Reference proteome</keyword>
<keyword evidence="2" id="KW-0413">Isomerase</keyword>
<dbReference type="GO" id="GO:0062193">
    <property type="term" value="F:D-ribose pyranase activity"/>
    <property type="evidence" value="ECO:0007669"/>
    <property type="project" value="UniProtKB-EC"/>
</dbReference>